<feature type="domain" description="Calcineurin-like phosphoesterase" evidence="7">
    <location>
        <begin position="81"/>
        <end position="187"/>
    </location>
</feature>
<proteinExistence type="predicted"/>
<keyword evidence="3 5" id="KW-1133">Transmembrane helix</keyword>
<evidence type="ECO:0000256" key="1">
    <source>
        <dbReference type="ARBA" id="ARBA00004141"/>
    </source>
</evidence>
<comment type="subcellular location">
    <subcellularLocation>
        <location evidence="1">Membrane</location>
        <topology evidence="1">Multi-pass membrane protein</topology>
    </subcellularLocation>
</comment>
<name>A0A3L6D9N0_MAIZE</name>
<dbReference type="GO" id="GO:0016020">
    <property type="term" value="C:membrane"/>
    <property type="evidence" value="ECO:0007669"/>
    <property type="project" value="UniProtKB-SubCell"/>
</dbReference>
<feature type="transmembrane region" description="Helical" evidence="5">
    <location>
        <begin position="254"/>
        <end position="273"/>
    </location>
</feature>
<dbReference type="PANTHER" id="PTHR13315:SF4">
    <property type="entry name" value="METALLOPHOSPHOESTERASE, ISOFORM E"/>
    <property type="match status" value="1"/>
</dbReference>
<keyword evidence="4 5" id="KW-0472">Membrane</keyword>
<evidence type="ECO:0000256" key="3">
    <source>
        <dbReference type="ARBA" id="ARBA00022989"/>
    </source>
</evidence>
<evidence type="ECO:0000259" key="7">
    <source>
        <dbReference type="Pfam" id="PF00149"/>
    </source>
</evidence>
<dbReference type="InterPro" id="IPR033308">
    <property type="entry name" value="PGAP5/Cdc1/Ted1"/>
</dbReference>
<dbReference type="InterPro" id="IPR029052">
    <property type="entry name" value="Metallo-depent_PP-like"/>
</dbReference>
<feature type="transmembrane region" description="Helical" evidence="5">
    <location>
        <begin position="394"/>
        <end position="417"/>
    </location>
</feature>
<dbReference type="ExpressionAtlas" id="A0A3L6D9N0">
    <property type="expression patterns" value="baseline and differential"/>
</dbReference>
<dbReference type="Pfam" id="PF00149">
    <property type="entry name" value="Metallophos"/>
    <property type="match status" value="1"/>
</dbReference>
<dbReference type="EMBL" id="NCVQ01000010">
    <property type="protein sequence ID" value="PWZ05292.1"/>
    <property type="molecule type" value="Genomic_DNA"/>
</dbReference>
<dbReference type="InterPro" id="IPR004843">
    <property type="entry name" value="Calcineurin-like_PHP"/>
</dbReference>
<comment type="caution">
    <text evidence="8">The sequence shown here is derived from an EMBL/GenBank/DDBJ whole genome shotgun (WGS) entry which is preliminary data.</text>
</comment>
<keyword evidence="6" id="KW-0732">Signal</keyword>
<evidence type="ECO:0000256" key="4">
    <source>
        <dbReference type="ARBA" id="ARBA00023136"/>
    </source>
</evidence>
<evidence type="ECO:0000256" key="5">
    <source>
        <dbReference type="SAM" id="Phobius"/>
    </source>
</evidence>
<evidence type="ECO:0000313" key="8">
    <source>
        <dbReference type="EMBL" id="PWZ05292.1"/>
    </source>
</evidence>
<dbReference type="Proteomes" id="UP000251960">
    <property type="component" value="Chromosome 9"/>
</dbReference>
<accession>A0A3L6D9N0</accession>
<organism evidence="8">
    <name type="scientific">Zea mays</name>
    <name type="common">Maize</name>
    <dbReference type="NCBI Taxonomy" id="4577"/>
    <lineage>
        <taxon>Eukaryota</taxon>
        <taxon>Viridiplantae</taxon>
        <taxon>Streptophyta</taxon>
        <taxon>Embryophyta</taxon>
        <taxon>Tracheophyta</taxon>
        <taxon>Spermatophyta</taxon>
        <taxon>Magnoliopsida</taxon>
        <taxon>Liliopsida</taxon>
        <taxon>Poales</taxon>
        <taxon>Poaceae</taxon>
        <taxon>PACMAD clade</taxon>
        <taxon>Panicoideae</taxon>
        <taxon>Andropogonodae</taxon>
        <taxon>Andropogoneae</taxon>
        <taxon>Tripsacinae</taxon>
        <taxon>Zea</taxon>
    </lineage>
</organism>
<dbReference type="GO" id="GO:0006506">
    <property type="term" value="P:GPI anchor biosynthetic process"/>
    <property type="evidence" value="ECO:0007669"/>
    <property type="project" value="InterPro"/>
</dbReference>
<evidence type="ECO:0000256" key="2">
    <source>
        <dbReference type="ARBA" id="ARBA00022692"/>
    </source>
</evidence>
<keyword evidence="2 5" id="KW-0812">Transmembrane</keyword>
<dbReference type="PANTHER" id="PTHR13315">
    <property type="entry name" value="METALLO PHOSPHOESTERASE RELATED"/>
    <property type="match status" value="1"/>
</dbReference>
<sequence length="423" mass="47110">MQSATRLTLLLCAAWAAALLYGEMGAYWASYLACSWPSSSSSSSPPLMDSTSLGLPSSSVALQAAEFYTDLNMRRSFQSTILPFKPDVVLFLGDHFDGGPYMPDEEWQESLFRFKHIFGLNDQRTKQQIPIYYLPGNHDIGYSAFHSVHPEVLSRYEKEFGSRNYQFSAGKVDFVVVDAQTLDGHDHDQCTVVHSTPFGPVTEHTLGTISWQQGNLYPSFMLLSAGPKLSQNSTDLEHEVAMNLCFLPKQTHIYIWYICQFVVTILLLVFWPTNGLGSLPCMNTFMSFMRSVGAELLSRTKEKDDEDDGDYDMVFDAEGSMHLVKKAVAKTPSASSDSRPTGRGSVVARATAGRHRLEPDSSIRVDMGSEMTSEDGGKLARAGKSGARKVLQRLFRVIQSVLVIAALNAPLYMMLLFKDWIDR</sequence>
<evidence type="ECO:0000256" key="6">
    <source>
        <dbReference type="SAM" id="SignalP"/>
    </source>
</evidence>
<reference evidence="8" key="1">
    <citation type="journal article" date="2018" name="Nat. Genet.">
        <title>Extensive intraspecific gene order and gene structural variations between Mo17 and other maize genomes.</title>
        <authorList>
            <person name="Sun S."/>
            <person name="Zhou Y."/>
            <person name="Chen J."/>
            <person name="Shi J."/>
            <person name="Zhao H."/>
            <person name="Zhao H."/>
            <person name="Song W."/>
            <person name="Zhang M."/>
            <person name="Cui Y."/>
            <person name="Dong X."/>
            <person name="Liu H."/>
            <person name="Ma X."/>
            <person name="Jiao Y."/>
            <person name="Wang B."/>
            <person name="Wei X."/>
            <person name="Stein J.C."/>
            <person name="Glaubitz J.C."/>
            <person name="Lu F."/>
            <person name="Yu G."/>
            <person name="Liang C."/>
            <person name="Fengler K."/>
            <person name="Li B."/>
            <person name="Rafalski A."/>
            <person name="Schnable P.S."/>
            <person name="Ware D.H."/>
            <person name="Buckler E.S."/>
            <person name="Lai J."/>
        </authorList>
    </citation>
    <scope>NUCLEOTIDE SEQUENCE [LARGE SCALE GENOMIC DNA]</scope>
    <source>
        <tissue evidence="8">Seedling</tissue>
    </source>
</reference>
<dbReference type="GO" id="GO:0016787">
    <property type="term" value="F:hydrolase activity"/>
    <property type="evidence" value="ECO:0007669"/>
    <property type="project" value="InterPro"/>
</dbReference>
<feature type="chain" id="PRO_5018099972" evidence="6">
    <location>
        <begin position="19"/>
        <end position="423"/>
    </location>
</feature>
<dbReference type="Gene3D" id="3.60.21.10">
    <property type="match status" value="1"/>
</dbReference>
<dbReference type="AlphaFoldDB" id="A0A3L6D9N0"/>
<gene>
    <name evidence="8" type="primary">PGAP5</name>
    <name evidence="8" type="ORF">Zm00014a_016426</name>
</gene>
<dbReference type="SUPFAM" id="SSF56300">
    <property type="entry name" value="Metallo-dependent phosphatases"/>
    <property type="match status" value="1"/>
</dbReference>
<feature type="signal peptide" evidence="6">
    <location>
        <begin position="1"/>
        <end position="18"/>
    </location>
</feature>
<dbReference type="CDD" id="cd07384">
    <property type="entry name" value="MPP_Cdc1_like"/>
    <property type="match status" value="1"/>
</dbReference>
<protein>
    <submittedName>
        <fullName evidence="8">Metallophosphoesterase 1</fullName>
    </submittedName>
</protein>